<gene>
    <name evidence="2" type="ORF">QBC37DRAFT_399039</name>
</gene>
<dbReference type="AlphaFoldDB" id="A0AAN7BBQ1"/>
<evidence type="ECO:0000313" key="3">
    <source>
        <dbReference type="Proteomes" id="UP001301769"/>
    </source>
</evidence>
<reference evidence="2" key="1">
    <citation type="journal article" date="2023" name="Mol. Phylogenet. Evol.">
        <title>Genome-scale phylogeny and comparative genomics of the fungal order Sordariales.</title>
        <authorList>
            <person name="Hensen N."/>
            <person name="Bonometti L."/>
            <person name="Westerberg I."/>
            <person name="Brannstrom I.O."/>
            <person name="Guillou S."/>
            <person name="Cros-Aarteil S."/>
            <person name="Calhoun S."/>
            <person name="Haridas S."/>
            <person name="Kuo A."/>
            <person name="Mondo S."/>
            <person name="Pangilinan J."/>
            <person name="Riley R."/>
            <person name="LaButti K."/>
            <person name="Andreopoulos B."/>
            <person name="Lipzen A."/>
            <person name="Chen C."/>
            <person name="Yan M."/>
            <person name="Daum C."/>
            <person name="Ng V."/>
            <person name="Clum A."/>
            <person name="Steindorff A."/>
            <person name="Ohm R.A."/>
            <person name="Martin F."/>
            <person name="Silar P."/>
            <person name="Natvig D.O."/>
            <person name="Lalanne C."/>
            <person name="Gautier V."/>
            <person name="Ament-Velasquez S.L."/>
            <person name="Kruys A."/>
            <person name="Hutchinson M.I."/>
            <person name="Powell A.J."/>
            <person name="Barry K."/>
            <person name="Miller A.N."/>
            <person name="Grigoriev I.V."/>
            <person name="Debuchy R."/>
            <person name="Gladieux P."/>
            <person name="Hiltunen Thoren M."/>
            <person name="Johannesson H."/>
        </authorList>
    </citation>
    <scope>NUCLEOTIDE SEQUENCE</scope>
    <source>
        <strain evidence="2">PSN293</strain>
    </source>
</reference>
<organism evidence="2 3">
    <name type="scientific">Rhypophila decipiens</name>
    <dbReference type="NCBI Taxonomy" id="261697"/>
    <lineage>
        <taxon>Eukaryota</taxon>
        <taxon>Fungi</taxon>
        <taxon>Dikarya</taxon>
        <taxon>Ascomycota</taxon>
        <taxon>Pezizomycotina</taxon>
        <taxon>Sordariomycetes</taxon>
        <taxon>Sordariomycetidae</taxon>
        <taxon>Sordariales</taxon>
        <taxon>Naviculisporaceae</taxon>
        <taxon>Rhypophila</taxon>
    </lineage>
</organism>
<dbReference type="EMBL" id="MU858084">
    <property type="protein sequence ID" value="KAK4215110.1"/>
    <property type="molecule type" value="Genomic_DNA"/>
</dbReference>
<proteinExistence type="predicted"/>
<protein>
    <recommendedName>
        <fullName evidence="4">Apple domain-containing protein</fullName>
    </recommendedName>
</protein>
<name>A0AAN7BBQ1_9PEZI</name>
<accession>A0AAN7BBQ1</accession>
<keyword evidence="3" id="KW-1185">Reference proteome</keyword>
<evidence type="ECO:0000256" key="1">
    <source>
        <dbReference type="SAM" id="SignalP"/>
    </source>
</evidence>
<feature type="signal peptide" evidence="1">
    <location>
        <begin position="1"/>
        <end position="18"/>
    </location>
</feature>
<keyword evidence="1" id="KW-0732">Signal</keyword>
<evidence type="ECO:0008006" key="4">
    <source>
        <dbReference type="Google" id="ProtNLM"/>
    </source>
</evidence>
<dbReference type="Proteomes" id="UP001301769">
    <property type="component" value="Unassembled WGS sequence"/>
</dbReference>
<evidence type="ECO:0000313" key="2">
    <source>
        <dbReference type="EMBL" id="KAK4215110.1"/>
    </source>
</evidence>
<sequence length="357" mass="38490">MRVSSLSIVGAALRLASATQCETVQEIVTLLEQRHATGFCSSFVGITPRTITVTTKTKTKTDVVISYTTIPTTVTTTWTTFPLTTTTRYVPIGLSTTFLRTTTVPLTETTTVTTPGTGTLTLTTYYTPEPGAKNRAIKARNNGNIPGYLRSYPTPSISRACSCLSIPTPTITKGVVFTTTTTSTKTKSTTTTETQSAYIRPISRTTVFYTQIVPGVLTSYETTTTETQTTITPPYSTTTTVSVPLPSECVNIGSGGKLYDTLIQGPQLYNMIGYDIIAAPGEELRSLCCNDCYNKQDCMYWRVVATTFCRLYSRIEPAADPGTVTDRCPLGSGSETLQDFIVDPLPDSPGFGSGPCL</sequence>
<comment type="caution">
    <text evidence="2">The sequence shown here is derived from an EMBL/GenBank/DDBJ whole genome shotgun (WGS) entry which is preliminary data.</text>
</comment>
<feature type="chain" id="PRO_5042819974" description="Apple domain-containing protein" evidence="1">
    <location>
        <begin position="19"/>
        <end position="357"/>
    </location>
</feature>
<reference evidence="2" key="2">
    <citation type="submission" date="2023-05" db="EMBL/GenBank/DDBJ databases">
        <authorList>
            <consortium name="Lawrence Berkeley National Laboratory"/>
            <person name="Steindorff A."/>
            <person name="Hensen N."/>
            <person name="Bonometti L."/>
            <person name="Westerberg I."/>
            <person name="Brannstrom I.O."/>
            <person name="Guillou S."/>
            <person name="Cros-Aarteil S."/>
            <person name="Calhoun S."/>
            <person name="Haridas S."/>
            <person name="Kuo A."/>
            <person name="Mondo S."/>
            <person name="Pangilinan J."/>
            <person name="Riley R."/>
            <person name="Labutti K."/>
            <person name="Andreopoulos B."/>
            <person name="Lipzen A."/>
            <person name="Chen C."/>
            <person name="Yanf M."/>
            <person name="Daum C."/>
            <person name="Ng V."/>
            <person name="Clum A."/>
            <person name="Ohm R."/>
            <person name="Martin F."/>
            <person name="Silar P."/>
            <person name="Natvig D."/>
            <person name="Lalanne C."/>
            <person name="Gautier V."/>
            <person name="Ament-Velasquez S.L."/>
            <person name="Kruys A."/>
            <person name="Hutchinson M.I."/>
            <person name="Powell A.J."/>
            <person name="Barry K."/>
            <person name="Miller A.N."/>
            <person name="Grigoriev I.V."/>
            <person name="Debuchy R."/>
            <person name="Gladieux P."/>
            <person name="Thoren M.H."/>
            <person name="Johannesson H."/>
        </authorList>
    </citation>
    <scope>NUCLEOTIDE SEQUENCE</scope>
    <source>
        <strain evidence="2">PSN293</strain>
    </source>
</reference>